<evidence type="ECO:0000313" key="3">
    <source>
        <dbReference type="Proteomes" id="UP001165121"/>
    </source>
</evidence>
<proteinExistence type="predicted"/>
<sequence>MIAEETNLVLRFETPGGQLVLRNVVCGISPVPLPAGVGDIFLSDAVIKRLGYDQRKLIESAQLVQSEYDIGDIGAPDLNPGVCALGATSREFSPEEAGLSEAEDAACFPVPPTGPTEVDVGKAMDTFRQGIEDAKAK</sequence>
<organism evidence="2 3">
    <name type="scientific">Phytophthora fragariaefolia</name>
    <dbReference type="NCBI Taxonomy" id="1490495"/>
    <lineage>
        <taxon>Eukaryota</taxon>
        <taxon>Sar</taxon>
        <taxon>Stramenopiles</taxon>
        <taxon>Oomycota</taxon>
        <taxon>Peronosporomycetes</taxon>
        <taxon>Peronosporales</taxon>
        <taxon>Peronosporaceae</taxon>
        <taxon>Phytophthora</taxon>
    </lineage>
</organism>
<accession>A0A9W7D4Z5</accession>
<protein>
    <submittedName>
        <fullName evidence="2">Unnamed protein product</fullName>
    </submittedName>
</protein>
<evidence type="ECO:0000313" key="2">
    <source>
        <dbReference type="EMBL" id="GMF55192.1"/>
    </source>
</evidence>
<feature type="region of interest" description="Disordered" evidence="1">
    <location>
        <begin position="94"/>
        <end position="120"/>
    </location>
</feature>
<keyword evidence="3" id="KW-1185">Reference proteome</keyword>
<reference evidence="2" key="1">
    <citation type="submission" date="2023-04" db="EMBL/GenBank/DDBJ databases">
        <title>Phytophthora fragariaefolia NBRC 109709.</title>
        <authorList>
            <person name="Ichikawa N."/>
            <person name="Sato H."/>
            <person name="Tonouchi N."/>
        </authorList>
    </citation>
    <scope>NUCLEOTIDE SEQUENCE</scope>
    <source>
        <strain evidence="2">NBRC 109709</strain>
    </source>
</reference>
<comment type="caution">
    <text evidence="2">The sequence shown here is derived from an EMBL/GenBank/DDBJ whole genome shotgun (WGS) entry which is preliminary data.</text>
</comment>
<name>A0A9W7D4Z5_9STRA</name>
<dbReference type="EMBL" id="BSXT01003670">
    <property type="protein sequence ID" value="GMF55192.1"/>
    <property type="molecule type" value="Genomic_DNA"/>
</dbReference>
<dbReference type="Proteomes" id="UP001165121">
    <property type="component" value="Unassembled WGS sequence"/>
</dbReference>
<dbReference type="AlphaFoldDB" id="A0A9W7D4Z5"/>
<dbReference type="OrthoDB" id="124072at2759"/>
<evidence type="ECO:0000256" key="1">
    <source>
        <dbReference type="SAM" id="MobiDB-lite"/>
    </source>
</evidence>
<gene>
    <name evidence="2" type="ORF">Pfra01_002319500</name>
</gene>